<evidence type="ECO:0000256" key="4">
    <source>
        <dbReference type="ARBA" id="ARBA00022679"/>
    </source>
</evidence>
<comment type="function">
    <text evidence="7">Catalyzes the formation of 4-diphosphocytidyl-2-C-methyl-D-erythritol from CTP and 2-C-methyl-D-erythritol 4-phosphate (MEP).</text>
</comment>
<protein>
    <recommendedName>
        <fullName evidence="7">2-C-methyl-D-erythritol 4-phosphate cytidylyltransferase</fullName>
        <ecNumber evidence="7">2.7.7.60</ecNumber>
    </recommendedName>
    <alternativeName>
        <fullName evidence="7">4-diphosphocytidyl-2C-methyl-D-erythritol synthase</fullName>
    </alternativeName>
    <alternativeName>
        <fullName evidence="7">MEP cytidylyltransferase</fullName>
        <shortName evidence="7">MCT</shortName>
    </alternativeName>
</protein>
<evidence type="ECO:0000313" key="9">
    <source>
        <dbReference type="Proteomes" id="UP000739565"/>
    </source>
</evidence>
<dbReference type="GO" id="GO:0019288">
    <property type="term" value="P:isopentenyl diphosphate biosynthetic process, methylerythritol 4-phosphate pathway"/>
    <property type="evidence" value="ECO:0007669"/>
    <property type="project" value="UniProtKB-UniRule"/>
</dbReference>
<dbReference type="GO" id="GO:0050518">
    <property type="term" value="F:2-C-methyl-D-erythritol 4-phosphate cytidylyltransferase activity"/>
    <property type="evidence" value="ECO:0007669"/>
    <property type="project" value="UniProtKB-UniRule"/>
</dbReference>
<feature type="site" description="Positions MEP for the nucleophilic attack" evidence="7">
    <location>
        <position position="174"/>
    </location>
</feature>
<dbReference type="InterPro" id="IPR001228">
    <property type="entry name" value="IspD"/>
</dbReference>
<dbReference type="HAMAP" id="MF_00108">
    <property type="entry name" value="IspD"/>
    <property type="match status" value="1"/>
</dbReference>
<dbReference type="AlphaFoldDB" id="A0A953NDZ2"/>
<dbReference type="InterPro" id="IPR050088">
    <property type="entry name" value="IspD/TarI_cytidylyltransf_bact"/>
</dbReference>
<comment type="catalytic activity">
    <reaction evidence="1 7">
        <text>2-C-methyl-D-erythritol 4-phosphate + CTP + H(+) = 4-CDP-2-C-methyl-D-erythritol + diphosphate</text>
        <dbReference type="Rhea" id="RHEA:13429"/>
        <dbReference type="ChEBI" id="CHEBI:15378"/>
        <dbReference type="ChEBI" id="CHEBI:33019"/>
        <dbReference type="ChEBI" id="CHEBI:37563"/>
        <dbReference type="ChEBI" id="CHEBI:57823"/>
        <dbReference type="ChEBI" id="CHEBI:58262"/>
        <dbReference type="EC" id="2.7.7.60"/>
    </reaction>
</comment>
<name>A0A953NDZ2_9BURK</name>
<dbReference type="InterPro" id="IPR029044">
    <property type="entry name" value="Nucleotide-diphossugar_trans"/>
</dbReference>
<evidence type="ECO:0000256" key="6">
    <source>
        <dbReference type="ARBA" id="ARBA00023229"/>
    </source>
</evidence>
<comment type="pathway">
    <text evidence="2 7">Isoprenoid biosynthesis; isopentenyl diphosphate biosynthesis via DXP pathway; isopentenyl diphosphate from 1-deoxy-D-xylulose 5-phosphate: step 2/6.</text>
</comment>
<evidence type="ECO:0000256" key="7">
    <source>
        <dbReference type="HAMAP-Rule" id="MF_00108"/>
    </source>
</evidence>
<sequence>MSLKEPPETPDRLIALVPAAGVGSRALRAHDAPIPKQYRLLAGQAMLRRTVQALLAEVRIDEVRVSVAPEDDQAAEVLEGLPRVVCVPCGGETRAQTVYNALCDAQLAAQDWVLVHDAARPGLPVEALSRLIDACIPNGVGGLLALPVPDTVKRARTSATMPSGIAAVETTVTRERLWLAQTPQMFRAGLLRSALARSLVNAEKAEQPPTDEAQAMEAAGYAPLLVPGSGRNSKITWPDDFEWVESWL</sequence>
<keyword evidence="5 7" id="KW-0548">Nucleotidyltransferase</keyword>
<dbReference type="PROSITE" id="PS01295">
    <property type="entry name" value="ISPD"/>
    <property type="match status" value="1"/>
</dbReference>
<evidence type="ECO:0000313" key="8">
    <source>
        <dbReference type="EMBL" id="MBZ1351466.1"/>
    </source>
</evidence>
<dbReference type="NCBIfam" id="TIGR00453">
    <property type="entry name" value="ispD"/>
    <property type="match status" value="1"/>
</dbReference>
<comment type="caution">
    <text evidence="8">The sequence shown here is derived from an EMBL/GenBank/DDBJ whole genome shotgun (WGS) entry which is preliminary data.</text>
</comment>
<dbReference type="Pfam" id="PF01128">
    <property type="entry name" value="IspD"/>
    <property type="match status" value="1"/>
</dbReference>
<dbReference type="EC" id="2.7.7.60" evidence="7"/>
<gene>
    <name evidence="7 8" type="primary">ispD</name>
    <name evidence="8" type="ORF">KZZ10_12485</name>
</gene>
<dbReference type="InterPro" id="IPR034683">
    <property type="entry name" value="IspD/TarI"/>
</dbReference>
<evidence type="ECO:0000256" key="3">
    <source>
        <dbReference type="ARBA" id="ARBA00009789"/>
    </source>
</evidence>
<dbReference type="RefSeq" id="WP_259661863.1">
    <property type="nucleotide sequence ID" value="NZ_JAHXRI010000010.1"/>
</dbReference>
<comment type="similarity">
    <text evidence="3 7">Belongs to the IspD/TarI cytidylyltransferase family. IspD subfamily.</text>
</comment>
<keyword evidence="6 7" id="KW-0414">Isoprene biosynthesis</keyword>
<proteinExistence type="inferred from homology"/>
<evidence type="ECO:0000256" key="5">
    <source>
        <dbReference type="ARBA" id="ARBA00022695"/>
    </source>
</evidence>
<feature type="site" description="Transition state stabilizer" evidence="7">
    <location>
        <position position="25"/>
    </location>
</feature>
<dbReference type="EMBL" id="JAHXRI010000010">
    <property type="protein sequence ID" value="MBZ1351466.1"/>
    <property type="molecule type" value="Genomic_DNA"/>
</dbReference>
<dbReference type="PANTHER" id="PTHR32125:SF4">
    <property type="entry name" value="2-C-METHYL-D-ERYTHRITOL 4-PHOSPHATE CYTIDYLYLTRANSFERASE, CHLOROPLASTIC"/>
    <property type="match status" value="1"/>
</dbReference>
<reference evidence="8" key="1">
    <citation type="submission" date="2021-07" db="EMBL/GenBank/DDBJ databases">
        <title>New genus and species of the family Alcaligenaceae.</title>
        <authorList>
            <person name="Hahn M.W."/>
        </authorList>
    </citation>
    <scope>NUCLEOTIDE SEQUENCE</scope>
    <source>
        <strain evidence="8">LF4-65</strain>
    </source>
</reference>
<dbReference type="InterPro" id="IPR018294">
    <property type="entry name" value="ISPD_synthase_CS"/>
</dbReference>
<keyword evidence="4 7" id="KW-0808">Transferase</keyword>
<organism evidence="8 9">
    <name type="scientific">Zwartia hollandica</name>
    <dbReference type="NCBI Taxonomy" id="324606"/>
    <lineage>
        <taxon>Bacteria</taxon>
        <taxon>Pseudomonadati</taxon>
        <taxon>Pseudomonadota</taxon>
        <taxon>Betaproteobacteria</taxon>
        <taxon>Burkholderiales</taxon>
        <taxon>Alcaligenaceae</taxon>
        <taxon>Zwartia</taxon>
    </lineage>
</organism>
<dbReference type="Gene3D" id="3.90.550.10">
    <property type="entry name" value="Spore Coat Polysaccharide Biosynthesis Protein SpsA, Chain A"/>
    <property type="match status" value="1"/>
</dbReference>
<feature type="site" description="Transition state stabilizer" evidence="7">
    <location>
        <position position="36"/>
    </location>
</feature>
<dbReference type="SUPFAM" id="SSF53448">
    <property type="entry name" value="Nucleotide-diphospho-sugar transferases"/>
    <property type="match status" value="1"/>
</dbReference>
<evidence type="ECO:0000256" key="1">
    <source>
        <dbReference type="ARBA" id="ARBA00001282"/>
    </source>
</evidence>
<accession>A0A953NDZ2</accession>
<dbReference type="CDD" id="cd02516">
    <property type="entry name" value="CDP-ME_synthetase"/>
    <property type="match status" value="1"/>
</dbReference>
<keyword evidence="9" id="KW-1185">Reference proteome</keyword>
<evidence type="ECO:0000256" key="2">
    <source>
        <dbReference type="ARBA" id="ARBA00004787"/>
    </source>
</evidence>
<dbReference type="Proteomes" id="UP000739565">
    <property type="component" value="Unassembled WGS sequence"/>
</dbReference>
<feature type="site" description="Positions MEP for the nucleophilic attack" evidence="7">
    <location>
        <position position="234"/>
    </location>
</feature>
<dbReference type="PANTHER" id="PTHR32125">
    <property type="entry name" value="2-C-METHYL-D-ERYTHRITOL 4-PHOSPHATE CYTIDYLYLTRANSFERASE, CHLOROPLASTIC"/>
    <property type="match status" value="1"/>
</dbReference>